<keyword evidence="5" id="KW-0325">Glycoprotein</keyword>
<dbReference type="GO" id="GO:0022857">
    <property type="term" value="F:transmembrane transporter activity"/>
    <property type="evidence" value="ECO:0007669"/>
    <property type="project" value="TreeGrafter"/>
</dbReference>
<evidence type="ECO:0000256" key="6">
    <source>
        <dbReference type="ARBA" id="ARBA00023303"/>
    </source>
</evidence>
<feature type="transmembrane region" description="Helical" evidence="7">
    <location>
        <begin position="118"/>
        <end position="137"/>
    </location>
</feature>
<organism evidence="8 9">
    <name type="scientific">Mesorhabditis spiculigera</name>
    <dbReference type="NCBI Taxonomy" id="96644"/>
    <lineage>
        <taxon>Eukaryota</taxon>
        <taxon>Metazoa</taxon>
        <taxon>Ecdysozoa</taxon>
        <taxon>Nematoda</taxon>
        <taxon>Chromadorea</taxon>
        <taxon>Rhabditida</taxon>
        <taxon>Rhabditina</taxon>
        <taxon>Rhabditomorpha</taxon>
        <taxon>Rhabditoidea</taxon>
        <taxon>Rhabditidae</taxon>
        <taxon>Mesorhabditinae</taxon>
        <taxon>Mesorhabditis</taxon>
    </lineage>
</organism>
<proteinExistence type="predicted"/>
<evidence type="ECO:0008006" key="10">
    <source>
        <dbReference type="Google" id="ProtNLM"/>
    </source>
</evidence>
<evidence type="ECO:0000313" key="8">
    <source>
        <dbReference type="EMBL" id="CAJ0575472.1"/>
    </source>
</evidence>
<sequence length="497" mass="58449">MASPEEVEAQKQKLLVNQENPNTLEFYNARSRVYHDDEEEKVCFYFDYTKEGASREIINWQRLKELKDQKKWGVIRHPMVLNYVNERLLDMSSWYTFHIIAYFSFLLLLSWHVFSRSFYKDLLITAYLAFFVFMMFVKTAMKVQISTGVSKWSAVALFFNFLTYLVTFAYVWLPTLFRYDDYHPEVKHVVLWFLPIVAIISAWVNFLYILRQSPYGIYIFMMVRILRSFGHIATIWIPTLIAFSFAFHLIMRDSGIEPWISVERDTNSTMVQKLFVVLQAITKTSTMMIGEVDANDILGTRQWIPSILVLAFEIITVILLMNLMVSLAVGDVSDLRNSAQDKLLKIKVSSVIEALQFSQVLPQTLPDSWLLHKRKTNNVLIVERDGHYFTLMRSKNAFRNATVDRRPASELNDHKYRLDFTNPRMRVRIRRELLAGRHQMVHLEDCQIVFKEAPDSGIPNWQPEADEAKPSHDSRDGWQRRYAKWLIGLDWTGYLDL</sequence>
<evidence type="ECO:0000313" key="9">
    <source>
        <dbReference type="Proteomes" id="UP001177023"/>
    </source>
</evidence>
<feature type="transmembrane region" description="Helical" evidence="7">
    <location>
        <begin position="303"/>
        <end position="329"/>
    </location>
</feature>
<evidence type="ECO:0000256" key="7">
    <source>
        <dbReference type="SAM" id="Phobius"/>
    </source>
</evidence>
<name>A0AA36CX22_9BILA</name>
<dbReference type="AlphaFoldDB" id="A0AA36CX22"/>
<feature type="transmembrane region" description="Helical" evidence="7">
    <location>
        <begin position="149"/>
        <end position="172"/>
    </location>
</feature>
<dbReference type="GO" id="GO:0034220">
    <property type="term" value="P:monoatomic ion transmembrane transport"/>
    <property type="evidence" value="ECO:0007669"/>
    <property type="project" value="UniProtKB-KW"/>
</dbReference>
<evidence type="ECO:0000256" key="4">
    <source>
        <dbReference type="ARBA" id="ARBA00023065"/>
    </source>
</evidence>
<keyword evidence="4" id="KW-0406">Ion transport</keyword>
<comment type="caution">
    <text evidence="8">The sequence shown here is derived from an EMBL/GenBank/DDBJ whole genome shotgun (WGS) entry which is preliminary data.</text>
</comment>
<gene>
    <name evidence="8" type="ORF">MSPICULIGERA_LOCUS13782</name>
</gene>
<reference evidence="8" key="1">
    <citation type="submission" date="2023-06" db="EMBL/GenBank/DDBJ databases">
        <authorList>
            <person name="Delattre M."/>
        </authorList>
    </citation>
    <scope>NUCLEOTIDE SEQUENCE</scope>
    <source>
        <strain evidence="8">AF72</strain>
    </source>
</reference>
<keyword evidence="1" id="KW-0813">Transport</keyword>
<keyword evidence="7" id="KW-0472">Membrane</keyword>
<evidence type="ECO:0000256" key="2">
    <source>
        <dbReference type="ARBA" id="ARBA00022737"/>
    </source>
</evidence>
<dbReference type="InterPro" id="IPR052076">
    <property type="entry name" value="TRP_cation_channel"/>
</dbReference>
<feature type="non-terminal residue" evidence="8">
    <location>
        <position position="1"/>
    </location>
</feature>
<evidence type="ECO:0000256" key="1">
    <source>
        <dbReference type="ARBA" id="ARBA00022448"/>
    </source>
</evidence>
<keyword evidence="7" id="KW-1133">Transmembrane helix</keyword>
<keyword evidence="2" id="KW-0677">Repeat</keyword>
<dbReference type="Proteomes" id="UP001177023">
    <property type="component" value="Unassembled WGS sequence"/>
</dbReference>
<accession>A0AA36CX22</accession>
<protein>
    <recommendedName>
        <fullName evidence="10">Ion transport domain-containing protein</fullName>
    </recommendedName>
</protein>
<keyword evidence="3" id="KW-0040">ANK repeat</keyword>
<dbReference type="PANTHER" id="PTHR47143">
    <property type="entry name" value="TRANSIENT RECEPTOR POTENTIAL CATION CHANNEL PROTEIN PAINLESS"/>
    <property type="match status" value="1"/>
</dbReference>
<keyword evidence="9" id="KW-1185">Reference proteome</keyword>
<feature type="transmembrane region" description="Helical" evidence="7">
    <location>
        <begin position="192"/>
        <end position="210"/>
    </location>
</feature>
<keyword evidence="6" id="KW-0407">Ion channel</keyword>
<dbReference type="EMBL" id="CATQJA010002639">
    <property type="protein sequence ID" value="CAJ0575472.1"/>
    <property type="molecule type" value="Genomic_DNA"/>
</dbReference>
<keyword evidence="7" id="KW-0812">Transmembrane</keyword>
<feature type="transmembrane region" description="Helical" evidence="7">
    <location>
        <begin position="94"/>
        <end position="112"/>
    </location>
</feature>
<evidence type="ECO:0000256" key="3">
    <source>
        <dbReference type="ARBA" id="ARBA00023043"/>
    </source>
</evidence>
<feature type="transmembrane region" description="Helical" evidence="7">
    <location>
        <begin position="231"/>
        <end position="251"/>
    </location>
</feature>
<dbReference type="PANTHER" id="PTHR47143:SF1">
    <property type="entry name" value="ION_TRANS DOMAIN-CONTAINING PROTEIN"/>
    <property type="match status" value="1"/>
</dbReference>
<dbReference type="GO" id="GO:1902495">
    <property type="term" value="C:transmembrane transporter complex"/>
    <property type="evidence" value="ECO:0007669"/>
    <property type="project" value="TreeGrafter"/>
</dbReference>
<evidence type="ECO:0000256" key="5">
    <source>
        <dbReference type="ARBA" id="ARBA00023180"/>
    </source>
</evidence>